<comment type="caution">
    <text evidence="3">The sequence shown here is derived from an EMBL/GenBank/DDBJ whole genome shotgun (WGS) entry which is preliminary data.</text>
</comment>
<dbReference type="Proteomes" id="UP001160148">
    <property type="component" value="Unassembled WGS sequence"/>
</dbReference>
<organism evidence="3 4">
    <name type="scientific">Macrosiphum euphorbiae</name>
    <name type="common">potato aphid</name>
    <dbReference type="NCBI Taxonomy" id="13131"/>
    <lineage>
        <taxon>Eukaryota</taxon>
        <taxon>Metazoa</taxon>
        <taxon>Ecdysozoa</taxon>
        <taxon>Arthropoda</taxon>
        <taxon>Hexapoda</taxon>
        <taxon>Insecta</taxon>
        <taxon>Pterygota</taxon>
        <taxon>Neoptera</taxon>
        <taxon>Paraneoptera</taxon>
        <taxon>Hemiptera</taxon>
        <taxon>Sternorrhyncha</taxon>
        <taxon>Aphidomorpha</taxon>
        <taxon>Aphidoidea</taxon>
        <taxon>Aphididae</taxon>
        <taxon>Macrosiphini</taxon>
        <taxon>Macrosiphum</taxon>
    </lineage>
</organism>
<feature type="chain" id="PRO_5043818844" description="PPAF-2-like Clip domain-containing protein" evidence="1">
    <location>
        <begin position="34"/>
        <end position="225"/>
    </location>
</feature>
<reference evidence="3 4" key="1">
    <citation type="submission" date="2023-01" db="EMBL/GenBank/DDBJ databases">
        <authorList>
            <person name="Whitehead M."/>
        </authorList>
    </citation>
    <scope>NUCLEOTIDE SEQUENCE [LARGE SCALE GENOMIC DNA]</scope>
</reference>
<proteinExistence type="predicted"/>
<dbReference type="EMBL" id="CARXXK010000001">
    <property type="protein sequence ID" value="CAI6346977.1"/>
    <property type="molecule type" value="Genomic_DNA"/>
</dbReference>
<evidence type="ECO:0000259" key="2">
    <source>
        <dbReference type="Pfam" id="PF18322"/>
    </source>
</evidence>
<evidence type="ECO:0000313" key="4">
    <source>
        <dbReference type="Proteomes" id="UP001160148"/>
    </source>
</evidence>
<feature type="domain" description="PPAF-2-like Clip" evidence="2">
    <location>
        <begin position="114"/>
        <end position="159"/>
    </location>
</feature>
<dbReference type="InterPro" id="IPR041515">
    <property type="entry name" value="PPAF-2-like_Clip"/>
</dbReference>
<evidence type="ECO:0000256" key="1">
    <source>
        <dbReference type="SAM" id="SignalP"/>
    </source>
</evidence>
<accession>A0AAV0VRQ2</accession>
<keyword evidence="4" id="KW-1185">Reference proteome</keyword>
<evidence type="ECO:0000313" key="3">
    <source>
        <dbReference type="EMBL" id="CAI6346977.1"/>
    </source>
</evidence>
<feature type="signal peptide" evidence="1">
    <location>
        <begin position="1"/>
        <end position="33"/>
    </location>
</feature>
<protein>
    <recommendedName>
        <fullName evidence="2">PPAF-2-like Clip domain-containing protein</fullName>
    </recommendedName>
</protein>
<name>A0AAV0VRQ2_9HEMI</name>
<gene>
    <name evidence="3" type="ORF">MEUPH1_LOCUS3820</name>
</gene>
<sequence>MLDPTLERLSASPLSVLLYVPLLLQVTVIVVSGQGQDATSGQCKCVPYYLCGNGTIVTSDKGLISPRFRRDLKCPDILHVCCSESMILEKPQEKDMIIDKMIWEMFPTPKPRTTSSDMCKCVPYYLCGNFMIVTSGKGLINPRFGGDLKCPDILEVCCNESMKSKETSENDVKRKNLDKAIWSVFPTPPHPPPPSDRCTCVPHNLCRNKRIKIATIIDIRYVLSQ</sequence>
<dbReference type="AlphaFoldDB" id="A0AAV0VRQ2"/>
<feature type="domain" description="PPAF-2-like Clip" evidence="2">
    <location>
        <begin position="37"/>
        <end position="83"/>
    </location>
</feature>
<keyword evidence="1" id="KW-0732">Signal</keyword>
<dbReference type="Pfam" id="PF18322">
    <property type="entry name" value="CLIP_1"/>
    <property type="match status" value="2"/>
</dbReference>